<reference evidence="1" key="1">
    <citation type="submission" date="2018-05" db="EMBL/GenBank/DDBJ databases">
        <authorList>
            <person name="Lanie J.A."/>
            <person name="Ng W.-L."/>
            <person name="Kazmierczak K.M."/>
            <person name="Andrzejewski T.M."/>
            <person name="Davidsen T.M."/>
            <person name="Wayne K.J."/>
            <person name="Tettelin H."/>
            <person name="Glass J.I."/>
            <person name="Rusch D."/>
            <person name="Podicherti R."/>
            <person name="Tsui H.-C.T."/>
            <person name="Winkler M.E."/>
        </authorList>
    </citation>
    <scope>NUCLEOTIDE SEQUENCE</scope>
</reference>
<evidence type="ECO:0000313" key="1">
    <source>
        <dbReference type="EMBL" id="SVB98178.1"/>
    </source>
</evidence>
<dbReference type="AlphaFoldDB" id="A0A382IF43"/>
<organism evidence="1">
    <name type="scientific">marine metagenome</name>
    <dbReference type="NCBI Taxonomy" id="408172"/>
    <lineage>
        <taxon>unclassified sequences</taxon>
        <taxon>metagenomes</taxon>
        <taxon>ecological metagenomes</taxon>
    </lineage>
</organism>
<dbReference type="EMBL" id="UINC01066965">
    <property type="protein sequence ID" value="SVB98178.1"/>
    <property type="molecule type" value="Genomic_DNA"/>
</dbReference>
<protein>
    <submittedName>
        <fullName evidence="1">Uncharacterized protein</fullName>
    </submittedName>
</protein>
<name>A0A382IF43_9ZZZZ</name>
<feature type="non-terminal residue" evidence="1">
    <location>
        <position position="48"/>
    </location>
</feature>
<sequence>MAEKIGFQIIKNTDYEFLYDLLLQRNPDANISHKKMPTYEEHVNFVKS</sequence>
<accession>A0A382IF43</accession>
<gene>
    <name evidence="1" type="ORF">METZ01_LOCUS251032</name>
</gene>
<proteinExistence type="predicted"/>